<organism evidence="2 3">
    <name type="scientific">Autumnicola psychrophila</name>
    <dbReference type="NCBI Taxonomy" id="3075592"/>
    <lineage>
        <taxon>Bacteria</taxon>
        <taxon>Pseudomonadati</taxon>
        <taxon>Bacteroidota</taxon>
        <taxon>Flavobacteriia</taxon>
        <taxon>Flavobacteriales</taxon>
        <taxon>Flavobacteriaceae</taxon>
        <taxon>Autumnicola</taxon>
    </lineage>
</organism>
<dbReference type="EMBL" id="JAVRHN010000010">
    <property type="protein sequence ID" value="MDT0687302.1"/>
    <property type="molecule type" value="Genomic_DNA"/>
</dbReference>
<evidence type="ECO:0000256" key="1">
    <source>
        <dbReference type="SAM" id="Phobius"/>
    </source>
</evidence>
<keyword evidence="1" id="KW-0812">Transmembrane</keyword>
<evidence type="ECO:0000313" key="3">
    <source>
        <dbReference type="Proteomes" id="UP001253848"/>
    </source>
</evidence>
<protein>
    <submittedName>
        <fullName evidence="2">Uncharacterized protein</fullName>
    </submittedName>
</protein>
<dbReference type="Proteomes" id="UP001253848">
    <property type="component" value="Unassembled WGS sequence"/>
</dbReference>
<dbReference type="RefSeq" id="WP_311500594.1">
    <property type="nucleotide sequence ID" value="NZ_JAVRHN010000010.1"/>
</dbReference>
<sequence length="173" mass="19780">MEEILKEIQANQIPFYKDWGFWISSALSAVGVLFSIFAFIEAKRAKNAANEAGKAVKIQTITIELTEIIQRLDKLDINITYQDARDFYSEINRKVRRILAPYKQEKDFEKEINEIGTCLNELKSSLSEVKPFNKNQDDLDTGNTVYYAVESEFSTLSGKLAELTGLLEQKNIE</sequence>
<evidence type="ECO:0000313" key="2">
    <source>
        <dbReference type="EMBL" id="MDT0687302.1"/>
    </source>
</evidence>
<keyword evidence="3" id="KW-1185">Reference proteome</keyword>
<accession>A0ABU3DUC0</accession>
<proteinExistence type="predicted"/>
<reference evidence="2 3" key="1">
    <citation type="submission" date="2023-09" db="EMBL/GenBank/DDBJ databases">
        <authorList>
            <person name="Rey-Velasco X."/>
        </authorList>
    </citation>
    <scope>NUCLEOTIDE SEQUENCE [LARGE SCALE GENOMIC DNA]</scope>
    <source>
        <strain evidence="2 3">F225</strain>
    </source>
</reference>
<keyword evidence="1" id="KW-1133">Transmembrane helix</keyword>
<feature type="transmembrane region" description="Helical" evidence="1">
    <location>
        <begin position="19"/>
        <end position="40"/>
    </location>
</feature>
<name>A0ABU3DUC0_9FLAO</name>
<keyword evidence="1" id="KW-0472">Membrane</keyword>
<gene>
    <name evidence="2" type="ORF">RM541_13090</name>
</gene>
<comment type="caution">
    <text evidence="2">The sequence shown here is derived from an EMBL/GenBank/DDBJ whole genome shotgun (WGS) entry which is preliminary data.</text>
</comment>